<dbReference type="EMBL" id="JAEHOC010000060">
    <property type="protein sequence ID" value="KAG2424972.1"/>
    <property type="molecule type" value="Genomic_DNA"/>
</dbReference>
<keyword evidence="2" id="KW-1185">Reference proteome</keyword>
<evidence type="ECO:0000313" key="1">
    <source>
        <dbReference type="EMBL" id="KAG2424972.1"/>
    </source>
</evidence>
<sequence length="123" mass="13710">MEYNPEILNTVVANFKEVAKSHEVSVTSTDVTVVDGDIKVKMSGNRAALLLAKLNVVVPEMRDHIAEAYTNEFTSFLAFCAKKPIKKVGSVKETGASLEFVQAMLYQYLLSQYETTEHSMETE</sequence>
<name>A0A835SCX0_CHLIN</name>
<gene>
    <name evidence="1" type="ORF">HXX76_014130</name>
</gene>
<organism evidence="1 2">
    <name type="scientific">Chlamydomonas incerta</name>
    <dbReference type="NCBI Taxonomy" id="51695"/>
    <lineage>
        <taxon>Eukaryota</taxon>
        <taxon>Viridiplantae</taxon>
        <taxon>Chlorophyta</taxon>
        <taxon>core chlorophytes</taxon>
        <taxon>Chlorophyceae</taxon>
        <taxon>CS clade</taxon>
        <taxon>Chlamydomonadales</taxon>
        <taxon>Chlamydomonadaceae</taxon>
        <taxon>Chlamydomonas</taxon>
    </lineage>
</organism>
<dbReference type="AlphaFoldDB" id="A0A835SCX0"/>
<dbReference type="Proteomes" id="UP000650467">
    <property type="component" value="Unassembled WGS sequence"/>
</dbReference>
<protein>
    <submittedName>
        <fullName evidence="1">Uncharacterized protein</fullName>
    </submittedName>
</protein>
<proteinExistence type="predicted"/>
<accession>A0A835SCX0</accession>
<comment type="caution">
    <text evidence="1">The sequence shown here is derived from an EMBL/GenBank/DDBJ whole genome shotgun (WGS) entry which is preliminary data.</text>
</comment>
<reference evidence="1" key="1">
    <citation type="journal article" date="2020" name="bioRxiv">
        <title>Comparative genomics of Chlamydomonas.</title>
        <authorList>
            <person name="Craig R.J."/>
            <person name="Hasan A.R."/>
            <person name="Ness R.W."/>
            <person name="Keightley P.D."/>
        </authorList>
    </citation>
    <scope>NUCLEOTIDE SEQUENCE</scope>
    <source>
        <strain evidence="1">SAG 7.73</strain>
    </source>
</reference>
<evidence type="ECO:0000313" key="2">
    <source>
        <dbReference type="Proteomes" id="UP000650467"/>
    </source>
</evidence>